<gene>
    <name evidence="1" type="ORF">SLEP1_g6042</name>
</gene>
<organism evidence="1 2">
    <name type="scientific">Rubroshorea leprosula</name>
    <dbReference type="NCBI Taxonomy" id="152421"/>
    <lineage>
        <taxon>Eukaryota</taxon>
        <taxon>Viridiplantae</taxon>
        <taxon>Streptophyta</taxon>
        <taxon>Embryophyta</taxon>
        <taxon>Tracheophyta</taxon>
        <taxon>Spermatophyta</taxon>
        <taxon>Magnoliopsida</taxon>
        <taxon>eudicotyledons</taxon>
        <taxon>Gunneridae</taxon>
        <taxon>Pentapetalae</taxon>
        <taxon>rosids</taxon>
        <taxon>malvids</taxon>
        <taxon>Malvales</taxon>
        <taxon>Dipterocarpaceae</taxon>
        <taxon>Rubroshorea</taxon>
    </lineage>
</organism>
<dbReference type="EMBL" id="BPVZ01000005">
    <property type="protein sequence ID" value="GKU92294.1"/>
    <property type="molecule type" value="Genomic_DNA"/>
</dbReference>
<name>A0AAV5I3K1_9ROSI</name>
<evidence type="ECO:0000313" key="1">
    <source>
        <dbReference type="EMBL" id="GKU92294.1"/>
    </source>
</evidence>
<dbReference type="Proteomes" id="UP001054252">
    <property type="component" value="Unassembled WGS sequence"/>
</dbReference>
<accession>A0AAV5I3K1</accession>
<protein>
    <submittedName>
        <fullName evidence="1">Uncharacterized protein</fullName>
    </submittedName>
</protein>
<dbReference type="AlphaFoldDB" id="A0AAV5I3K1"/>
<sequence length="47" mass="5474">MQKVKRGTFLLPVWEILLPFQILSSEPKNIQPSQLFCPSLLFLLMLD</sequence>
<reference evidence="1 2" key="1">
    <citation type="journal article" date="2021" name="Commun. Biol.">
        <title>The genome of Shorea leprosula (Dipterocarpaceae) highlights the ecological relevance of drought in aseasonal tropical rainforests.</title>
        <authorList>
            <person name="Ng K.K.S."/>
            <person name="Kobayashi M.J."/>
            <person name="Fawcett J.A."/>
            <person name="Hatakeyama M."/>
            <person name="Paape T."/>
            <person name="Ng C.H."/>
            <person name="Ang C.C."/>
            <person name="Tnah L.H."/>
            <person name="Lee C.T."/>
            <person name="Nishiyama T."/>
            <person name="Sese J."/>
            <person name="O'Brien M.J."/>
            <person name="Copetti D."/>
            <person name="Mohd Noor M.I."/>
            <person name="Ong R.C."/>
            <person name="Putra M."/>
            <person name="Sireger I.Z."/>
            <person name="Indrioko S."/>
            <person name="Kosugi Y."/>
            <person name="Izuno A."/>
            <person name="Isagi Y."/>
            <person name="Lee S.L."/>
            <person name="Shimizu K.K."/>
        </authorList>
    </citation>
    <scope>NUCLEOTIDE SEQUENCE [LARGE SCALE GENOMIC DNA]</scope>
    <source>
        <strain evidence="1">214</strain>
    </source>
</reference>
<proteinExistence type="predicted"/>
<evidence type="ECO:0000313" key="2">
    <source>
        <dbReference type="Proteomes" id="UP001054252"/>
    </source>
</evidence>
<comment type="caution">
    <text evidence="1">The sequence shown here is derived from an EMBL/GenBank/DDBJ whole genome shotgun (WGS) entry which is preliminary data.</text>
</comment>
<keyword evidence="2" id="KW-1185">Reference proteome</keyword>